<keyword evidence="10" id="KW-0472">Membrane</keyword>
<dbReference type="EMBL" id="CP107020">
    <property type="protein sequence ID" value="UYG17101.1"/>
    <property type="molecule type" value="Genomic_DNA"/>
</dbReference>
<dbReference type="InterPro" id="IPR011712">
    <property type="entry name" value="Sig_transdc_His_kin_sub3_dim/P"/>
</dbReference>
<sequence>MDPFPLPAARGAARPRPGRRDLAAAGVYAALVGVLAASGLHNGGLVGDRPLWPPAVSVVLLLLAAASIAWRRSRPVVPLVVAGPLSVLELVGGGQLSAYLLLFEALFEPVMHGSRRLARVTTGLATGLTAFALVLVAVLAGIGPALLGAVLVASLVVATPLLWAWEVRHHRDARATAETLARTERELASTRAARAVETERREIARDLHDVVAGHLSAVALHTSLASSIEDVQARDRSLRTARDSATAALRDLRSMIAVLATDEAGTLPSATLDWGSLADRVLAHDPQADIAIDHALEDPAAVEPAVRTALLRIAAEAVTNAVEHGRAPLALTVRLDAGTIGLDLVNRRAESSAPGTGLGLEAIAHRATAVGGRARSGPGPDGETWTVQAQLPARPLRPEPVRPGIERPDPAAATEHPA</sequence>
<feature type="transmembrane region" description="Helical" evidence="10">
    <location>
        <begin position="145"/>
        <end position="165"/>
    </location>
</feature>
<keyword evidence="6 12" id="KW-0418">Kinase</keyword>
<keyword evidence="10" id="KW-1133">Transmembrane helix</keyword>
<feature type="compositionally biased region" description="Basic and acidic residues" evidence="9">
    <location>
        <begin position="396"/>
        <end position="409"/>
    </location>
</feature>
<keyword evidence="4" id="KW-0808">Transferase</keyword>
<feature type="transmembrane region" description="Helical" evidence="10">
    <location>
        <begin position="21"/>
        <end position="40"/>
    </location>
</feature>
<evidence type="ECO:0000256" key="10">
    <source>
        <dbReference type="SAM" id="Phobius"/>
    </source>
</evidence>
<evidence type="ECO:0000256" key="4">
    <source>
        <dbReference type="ARBA" id="ARBA00022679"/>
    </source>
</evidence>
<evidence type="ECO:0000256" key="7">
    <source>
        <dbReference type="ARBA" id="ARBA00022840"/>
    </source>
</evidence>
<dbReference type="GO" id="GO:0016301">
    <property type="term" value="F:kinase activity"/>
    <property type="evidence" value="ECO:0007669"/>
    <property type="project" value="UniProtKB-KW"/>
</dbReference>
<organism evidence="12 13">
    <name type="scientific">Brachybacterium huguangmaarense</name>
    <dbReference type="NCBI Taxonomy" id="1652028"/>
    <lineage>
        <taxon>Bacteria</taxon>
        <taxon>Bacillati</taxon>
        <taxon>Actinomycetota</taxon>
        <taxon>Actinomycetes</taxon>
        <taxon>Micrococcales</taxon>
        <taxon>Dermabacteraceae</taxon>
        <taxon>Brachybacterium</taxon>
    </lineage>
</organism>
<keyword evidence="10" id="KW-0812">Transmembrane</keyword>
<evidence type="ECO:0000256" key="8">
    <source>
        <dbReference type="ARBA" id="ARBA00023012"/>
    </source>
</evidence>
<evidence type="ECO:0000256" key="5">
    <source>
        <dbReference type="ARBA" id="ARBA00022741"/>
    </source>
</evidence>
<dbReference type="Proteomes" id="UP001164305">
    <property type="component" value="Chromosome"/>
</dbReference>
<dbReference type="InterPro" id="IPR050482">
    <property type="entry name" value="Sensor_HK_TwoCompSys"/>
</dbReference>
<feature type="transmembrane region" description="Helical" evidence="10">
    <location>
        <begin position="52"/>
        <end position="70"/>
    </location>
</feature>
<keyword evidence="13" id="KW-1185">Reference proteome</keyword>
<feature type="transmembrane region" description="Helical" evidence="10">
    <location>
        <begin position="117"/>
        <end position="139"/>
    </location>
</feature>
<evidence type="ECO:0000313" key="13">
    <source>
        <dbReference type="Proteomes" id="UP001164305"/>
    </source>
</evidence>
<dbReference type="PANTHER" id="PTHR24421:SF10">
    <property type="entry name" value="NITRATE_NITRITE SENSOR PROTEIN NARQ"/>
    <property type="match status" value="1"/>
</dbReference>
<keyword evidence="8" id="KW-0902">Two-component regulatory system</keyword>
<dbReference type="Gene3D" id="1.20.5.1930">
    <property type="match status" value="1"/>
</dbReference>
<evidence type="ECO:0000256" key="6">
    <source>
        <dbReference type="ARBA" id="ARBA00022777"/>
    </source>
</evidence>
<evidence type="ECO:0000256" key="9">
    <source>
        <dbReference type="SAM" id="MobiDB-lite"/>
    </source>
</evidence>
<evidence type="ECO:0000256" key="2">
    <source>
        <dbReference type="ARBA" id="ARBA00012438"/>
    </source>
</evidence>
<keyword evidence="7" id="KW-0067">ATP-binding</keyword>
<keyword evidence="5" id="KW-0547">Nucleotide-binding</keyword>
<dbReference type="Pfam" id="PF07730">
    <property type="entry name" value="HisKA_3"/>
    <property type="match status" value="1"/>
</dbReference>
<evidence type="ECO:0000256" key="3">
    <source>
        <dbReference type="ARBA" id="ARBA00022553"/>
    </source>
</evidence>
<gene>
    <name evidence="12" type="ORF">BRM3_01305</name>
</gene>
<evidence type="ECO:0000256" key="1">
    <source>
        <dbReference type="ARBA" id="ARBA00000085"/>
    </source>
</evidence>
<dbReference type="SUPFAM" id="SSF55874">
    <property type="entry name" value="ATPase domain of HSP90 chaperone/DNA topoisomerase II/histidine kinase"/>
    <property type="match status" value="1"/>
</dbReference>
<name>A0ABY6G391_9MICO</name>
<feature type="domain" description="Signal transduction histidine kinase subgroup 3 dimerisation and phosphoacceptor" evidence="11">
    <location>
        <begin position="199"/>
        <end position="262"/>
    </location>
</feature>
<dbReference type="Gene3D" id="3.30.565.10">
    <property type="entry name" value="Histidine kinase-like ATPase, C-terminal domain"/>
    <property type="match status" value="1"/>
</dbReference>
<keyword evidence="3" id="KW-0597">Phosphoprotein</keyword>
<evidence type="ECO:0000313" key="12">
    <source>
        <dbReference type="EMBL" id="UYG17101.1"/>
    </source>
</evidence>
<dbReference type="PANTHER" id="PTHR24421">
    <property type="entry name" value="NITRATE/NITRITE SENSOR PROTEIN NARX-RELATED"/>
    <property type="match status" value="1"/>
</dbReference>
<comment type="catalytic activity">
    <reaction evidence="1">
        <text>ATP + protein L-histidine = ADP + protein N-phospho-L-histidine.</text>
        <dbReference type="EC" id="2.7.13.3"/>
    </reaction>
</comment>
<feature type="region of interest" description="Disordered" evidence="9">
    <location>
        <begin position="371"/>
        <end position="418"/>
    </location>
</feature>
<evidence type="ECO:0000259" key="11">
    <source>
        <dbReference type="Pfam" id="PF07730"/>
    </source>
</evidence>
<protein>
    <recommendedName>
        <fullName evidence="2">histidine kinase</fullName>
        <ecNumber evidence="2">2.7.13.3</ecNumber>
    </recommendedName>
</protein>
<dbReference type="RefSeq" id="WP_263594310.1">
    <property type="nucleotide sequence ID" value="NZ_CP107020.1"/>
</dbReference>
<proteinExistence type="predicted"/>
<dbReference type="InterPro" id="IPR036890">
    <property type="entry name" value="HATPase_C_sf"/>
</dbReference>
<dbReference type="EC" id="2.7.13.3" evidence="2"/>
<accession>A0ABY6G391</accession>
<reference evidence="12" key="1">
    <citation type="submission" date="2022-10" db="EMBL/GenBank/DDBJ databases">
        <title>Whole-Genome Sequencing of Brachybacterium huguangmaarense BRM-3, Isolated from Betula schmidtii.</title>
        <authorList>
            <person name="Haam D."/>
        </authorList>
    </citation>
    <scope>NUCLEOTIDE SEQUENCE</scope>
    <source>
        <strain evidence="12">BRM-3</strain>
    </source>
</reference>